<accession>F0IV63</accession>
<evidence type="ECO:0000256" key="1">
    <source>
        <dbReference type="SAM" id="Phobius"/>
    </source>
</evidence>
<dbReference type="EMBL" id="AEXZ01000011">
    <property type="protein sequence ID" value="EGD37728.1"/>
    <property type="molecule type" value="Genomic_DNA"/>
</dbReference>
<dbReference type="HOGENOM" id="CLU_2966710_0_0_9"/>
<protein>
    <submittedName>
        <fullName evidence="2">Uracil transporter</fullName>
    </submittedName>
</protein>
<organism evidence="2 3">
    <name type="scientific">Streptococcus sanguinis SK160</name>
    <dbReference type="NCBI Taxonomy" id="888812"/>
    <lineage>
        <taxon>Bacteria</taxon>
        <taxon>Bacillati</taxon>
        <taxon>Bacillota</taxon>
        <taxon>Bacilli</taxon>
        <taxon>Lactobacillales</taxon>
        <taxon>Streptococcaceae</taxon>
        <taxon>Streptococcus</taxon>
    </lineage>
</organism>
<reference evidence="2 3" key="1">
    <citation type="submission" date="2011-02" db="EMBL/GenBank/DDBJ databases">
        <authorList>
            <person name="Muzny D."/>
            <person name="Qin X."/>
            <person name="Deng J."/>
            <person name="Jiang H."/>
            <person name="Liu Y."/>
            <person name="Qu J."/>
            <person name="Song X.-Z."/>
            <person name="Zhang L."/>
            <person name="Thornton R."/>
            <person name="Coyle M."/>
            <person name="Francisco L."/>
            <person name="Jackson L."/>
            <person name="Javaid M."/>
            <person name="Korchina V."/>
            <person name="Kovar C."/>
            <person name="Mata R."/>
            <person name="Mathew T."/>
            <person name="Ngo R."/>
            <person name="Nguyen L."/>
            <person name="Nguyen N."/>
            <person name="Okwuonu G."/>
            <person name="Ongeri F."/>
            <person name="Pham C."/>
            <person name="Simmons D."/>
            <person name="Wilczek-Boney K."/>
            <person name="Hale W."/>
            <person name="Jakkamsetti A."/>
            <person name="Pham P."/>
            <person name="Ruth R."/>
            <person name="San Lucas F."/>
            <person name="Warren J."/>
            <person name="Zhang J."/>
            <person name="Zhao Z."/>
            <person name="Zhou C."/>
            <person name="Zhu D."/>
            <person name="Lee S."/>
            <person name="Bess C."/>
            <person name="Blankenburg K."/>
            <person name="Forbes L."/>
            <person name="Fu Q."/>
            <person name="Gubbala S."/>
            <person name="Hirani K."/>
            <person name="Jayaseelan J.C."/>
            <person name="Lara F."/>
            <person name="Munidasa M."/>
            <person name="Palculict T."/>
            <person name="Patil S."/>
            <person name="Pu L.-L."/>
            <person name="Saada N."/>
            <person name="Tang L."/>
            <person name="Weissenberger G."/>
            <person name="Zhu Y."/>
            <person name="Hemphill L."/>
            <person name="Shang Y."/>
            <person name="Youmans B."/>
            <person name="Ayvaz T."/>
            <person name="Ross M."/>
            <person name="Santibanez J."/>
            <person name="Aqrawi P."/>
            <person name="Gross S."/>
            <person name="Joshi V."/>
            <person name="Fowler G."/>
            <person name="Nazareth L."/>
            <person name="Reid J."/>
            <person name="Worley K."/>
            <person name="Petrosino J."/>
            <person name="Highlander S."/>
            <person name="Gibbs R."/>
        </authorList>
    </citation>
    <scope>NUCLEOTIDE SEQUENCE [LARGE SCALE GENOMIC DNA]</scope>
    <source>
        <strain evidence="2 3">SK160</strain>
    </source>
</reference>
<name>F0IV63_STRSA</name>
<keyword evidence="1" id="KW-0472">Membrane</keyword>
<feature type="non-terminal residue" evidence="2">
    <location>
        <position position="1"/>
    </location>
</feature>
<proteinExistence type="predicted"/>
<comment type="caution">
    <text evidence="2">The sequence shown here is derived from an EMBL/GenBank/DDBJ whole genome shotgun (WGS) entry which is preliminary data.</text>
</comment>
<dbReference type="AlphaFoldDB" id="F0IV63"/>
<keyword evidence="1" id="KW-1133">Transmembrane helix</keyword>
<sequence>IPSRGDWGFLPNFIFICIYIISLVSVPSRGEWRLLPAILKGIGAFILFPPPLEVNGRSY</sequence>
<evidence type="ECO:0000313" key="2">
    <source>
        <dbReference type="EMBL" id="EGD37728.1"/>
    </source>
</evidence>
<feature type="transmembrane region" description="Helical" evidence="1">
    <location>
        <begin position="7"/>
        <end position="26"/>
    </location>
</feature>
<dbReference type="Proteomes" id="UP000004562">
    <property type="component" value="Unassembled WGS sequence"/>
</dbReference>
<keyword evidence="1" id="KW-0812">Transmembrane</keyword>
<gene>
    <name evidence="2" type="primary">uraA</name>
    <name evidence="2" type="ORF">HMPREF9384_1725</name>
</gene>
<evidence type="ECO:0000313" key="3">
    <source>
        <dbReference type="Proteomes" id="UP000004562"/>
    </source>
</evidence>